<feature type="transmembrane region" description="Helical" evidence="1">
    <location>
        <begin position="186"/>
        <end position="204"/>
    </location>
</feature>
<feature type="transmembrane region" description="Helical" evidence="1">
    <location>
        <begin position="17"/>
        <end position="37"/>
    </location>
</feature>
<feature type="transmembrane region" description="Helical" evidence="1">
    <location>
        <begin position="119"/>
        <end position="143"/>
    </location>
</feature>
<feature type="transmembrane region" description="Helical" evidence="1">
    <location>
        <begin position="92"/>
        <end position="112"/>
    </location>
</feature>
<keyword evidence="1" id="KW-0812">Transmembrane</keyword>
<keyword evidence="3" id="KW-1185">Reference proteome</keyword>
<dbReference type="EMBL" id="FNIR01000019">
    <property type="protein sequence ID" value="SDP63550.1"/>
    <property type="molecule type" value="Genomic_DNA"/>
</dbReference>
<sequence>MSHSALETDLPRVAHHLPAAGAVVVATGLLVGLPVVLGDTGRGIGVLVLQLALVAAWVLATGIRGFVGSLGIGAAAAVGADLLLGLPDRPDLGLLLLVLGPGFLLAVVHQMARPAPRRYLVASLAGVLLLLCGVAALAVLLALGRTPDGDRLATSAVLVVGAALLVGHLVDAVLPRPVIAAGVPRGLLGLVLSVLAGVAVALLRRQPGDLVDALSAATYGAAIGGVAALVAVGASYVVSERPQRGPALPVVQAVLPFAAAAPVAFFLALQTSL</sequence>
<feature type="transmembrane region" description="Helical" evidence="1">
    <location>
        <begin position="43"/>
        <end position="60"/>
    </location>
</feature>
<keyword evidence="1" id="KW-0472">Membrane</keyword>
<keyword evidence="1" id="KW-1133">Transmembrane helix</keyword>
<accession>A0A1H0UBX9</accession>
<feature type="transmembrane region" description="Helical" evidence="1">
    <location>
        <begin position="155"/>
        <end position="174"/>
    </location>
</feature>
<dbReference type="AlphaFoldDB" id="A0A1H0UBX9"/>
<dbReference type="RefSeq" id="WP_091250214.1">
    <property type="nucleotide sequence ID" value="NZ_FNIR01000019.1"/>
</dbReference>
<feature type="transmembrane region" description="Helical" evidence="1">
    <location>
        <begin position="250"/>
        <end position="269"/>
    </location>
</feature>
<organism evidence="2 3">
    <name type="scientific">Klenkia soli</name>
    <dbReference type="NCBI Taxonomy" id="1052260"/>
    <lineage>
        <taxon>Bacteria</taxon>
        <taxon>Bacillati</taxon>
        <taxon>Actinomycetota</taxon>
        <taxon>Actinomycetes</taxon>
        <taxon>Geodermatophilales</taxon>
        <taxon>Geodermatophilaceae</taxon>
        <taxon>Klenkia</taxon>
    </lineage>
</organism>
<reference evidence="3" key="1">
    <citation type="submission" date="2016-10" db="EMBL/GenBank/DDBJ databases">
        <authorList>
            <person name="Varghese N."/>
            <person name="Submissions S."/>
        </authorList>
    </citation>
    <scope>NUCLEOTIDE SEQUENCE [LARGE SCALE GENOMIC DNA]</scope>
    <source>
        <strain evidence="3">DSM 45843</strain>
    </source>
</reference>
<feature type="transmembrane region" description="Helical" evidence="1">
    <location>
        <begin position="216"/>
        <end position="238"/>
    </location>
</feature>
<protein>
    <submittedName>
        <fullName evidence="2">Uncharacterized protein</fullName>
    </submittedName>
</protein>
<proteinExistence type="predicted"/>
<dbReference type="Proteomes" id="UP000199088">
    <property type="component" value="Unassembled WGS sequence"/>
</dbReference>
<name>A0A1H0UBX9_9ACTN</name>
<evidence type="ECO:0000313" key="3">
    <source>
        <dbReference type="Proteomes" id="UP000199088"/>
    </source>
</evidence>
<dbReference type="STRING" id="1052260.SAMN05660199_04440"/>
<evidence type="ECO:0000256" key="1">
    <source>
        <dbReference type="SAM" id="Phobius"/>
    </source>
</evidence>
<evidence type="ECO:0000313" key="2">
    <source>
        <dbReference type="EMBL" id="SDP63550.1"/>
    </source>
</evidence>
<gene>
    <name evidence="2" type="ORF">SAMN05660199_04440</name>
</gene>